<dbReference type="Pfam" id="PF06580">
    <property type="entry name" value="His_kinase"/>
    <property type="match status" value="1"/>
</dbReference>
<dbReference type="PANTHER" id="PTHR34220:SF7">
    <property type="entry name" value="SENSOR HISTIDINE KINASE YPDA"/>
    <property type="match status" value="1"/>
</dbReference>
<feature type="transmembrane region" description="Helical" evidence="1">
    <location>
        <begin position="70"/>
        <end position="88"/>
    </location>
</feature>
<dbReference type="SUPFAM" id="SSF55874">
    <property type="entry name" value="ATPase domain of HSP90 chaperone/DNA topoisomerase II/histidine kinase"/>
    <property type="match status" value="1"/>
</dbReference>
<feature type="domain" description="Signal transduction histidine kinase internal region" evidence="2">
    <location>
        <begin position="174"/>
        <end position="251"/>
    </location>
</feature>
<accession>A0ABQ5MI14</accession>
<proteinExistence type="predicted"/>
<feature type="transmembrane region" description="Helical" evidence="1">
    <location>
        <begin position="9"/>
        <end position="28"/>
    </location>
</feature>
<dbReference type="EMBL" id="BRVO01000001">
    <property type="protein sequence ID" value="GLB49034.1"/>
    <property type="molecule type" value="Genomic_DNA"/>
</dbReference>
<evidence type="ECO:0000313" key="3">
    <source>
        <dbReference type="EMBL" id="GLB49034.1"/>
    </source>
</evidence>
<feature type="transmembrane region" description="Helical" evidence="1">
    <location>
        <begin position="40"/>
        <end position="58"/>
    </location>
</feature>
<dbReference type="PANTHER" id="PTHR34220">
    <property type="entry name" value="SENSOR HISTIDINE KINASE YPDA"/>
    <property type="match status" value="1"/>
</dbReference>
<evidence type="ECO:0000259" key="2">
    <source>
        <dbReference type="Pfam" id="PF06580"/>
    </source>
</evidence>
<gene>
    <name evidence="3" type="ORF">Y10_14020</name>
</gene>
<keyword evidence="1" id="KW-0472">Membrane</keyword>
<comment type="caution">
    <text evidence="3">The sequence shown here is derived from an EMBL/GenBank/DDBJ whole genome shotgun (WGS) entry which is preliminary data.</text>
</comment>
<dbReference type="InterPro" id="IPR050640">
    <property type="entry name" value="Bact_2-comp_sensor_kinase"/>
</dbReference>
<name>A0ABQ5MI14_9FLAO</name>
<dbReference type="InterPro" id="IPR010559">
    <property type="entry name" value="Sig_transdc_His_kin_internal"/>
</dbReference>
<dbReference type="Proteomes" id="UP001143543">
    <property type="component" value="Unassembled WGS sequence"/>
</dbReference>
<keyword evidence="4" id="KW-1185">Reference proteome</keyword>
<feature type="transmembrane region" description="Helical" evidence="1">
    <location>
        <begin position="134"/>
        <end position="155"/>
    </location>
</feature>
<organism evidence="3 4">
    <name type="scientific">Neptunitalea lumnitzerae</name>
    <dbReference type="NCBI Taxonomy" id="2965509"/>
    <lineage>
        <taxon>Bacteria</taxon>
        <taxon>Pseudomonadati</taxon>
        <taxon>Bacteroidota</taxon>
        <taxon>Flavobacteriia</taxon>
        <taxon>Flavobacteriales</taxon>
        <taxon>Flavobacteriaceae</taxon>
        <taxon>Neptunitalea</taxon>
    </lineage>
</organism>
<dbReference type="RefSeq" id="WP_281764651.1">
    <property type="nucleotide sequence ID" value="NZ_BRVO01000001.1"/>
</dbReference>
<reference evidence="3" key="1">
    <citation type="submission" date="2022-07" db="EMBL/GenBank/DDBJ databases">
        <title>Taxonomy of Novel Oxalotrophic and Methylotrophic Bacteria.</title>
        <authorList>
            <person name="Sahin N."/>
            <person name="Tani A."/>
        </authorList>
    </citation>
    <scope>NUCLEOTIDE SEQUENCE</scope>
    <source>
        <strain evidence="3">Y10</strain>
    </source>
</reference>
<dbReference type="InterPro" id="IPR036890">
    <property type="entry name" value="HATPase_C_sf"/>
</dbReference>
<dbReference type="Gene3D" id="3.30.565.10">
    <property type="entry name" value="Histidine kinase-like ATPase, C-terminal domain"/>
    <property type="match status" value="1"/>
</dbReference>
<protein>
    <recommendedName>
        <fullName evidence="2">Signal transduction histidine kinase internal region domain-containing protein</fullName>
    </recommendedName>
</protein>
<keyword evidence="1" id="KW-0812">Transmembrane</keyword>
<evidence type="ECO:0000256" key="1">
    <source>
        <dbReference type="SAM" id="Phobius"/>
    </source>
</evidence>
<sequence length="361" mass="42277">MKFTSERKIISVHVLVWACFLSLSWVQFYTDFKEVTAEFYYSKIINIAIFYLNYLYFVPRFLLKRELGKYLLLVLFILVLRGLLGEFFQPDFVRLNRMGEVLQKLGHNNPMPPMEGFKPDMEHGGPPRMWAFRYVMPTIVPFLLIVIGAVIRMYTEWKITEDTKKEIAAKKVSSELQFLKAQLNPHFLFNSLNTIYSLSVKKSAETPEAVINLSEMMRYMLYEADKDFVPLEKELDYLHNYIYLQRLRLANDQEVSLNIHGDYHHKKIQPLLFVSFVENAFKYGTDFTGKTKIKIVIRIEDDGLSFYCENVIGRVDKDKNSSGIGLENTKSRLALLYPNSHELNINNKDGKFTVHLIIKFK</sequence>
<evidence type="ECO:0000313" key="4">
    <source>
        <dbReference type="Proteomes" id="UP001143543"/>
    </source>
</evidence>
<keyword evidence="1" id="KW-1133">Transmembrane helix</keyword>